<evidence type="ECO:0000313" key="2">
    <source>
        <dbReference type="Proteomes" id="UP000249890"/>
    </source>
</evidence>
<reference evidence="1 2" key="1">
    <citation type="submission" date="2017-06" db="EMBL/GenBank/DDBJ databases">
        <title>Complete genome sequence of Paenibacillus donghaensis KCTC 13049T isolated from East Sea sediment, South Korea.</title>
        <authorList>
            <person name="Jung B.K."/>
            <person name="Hong S.-J."/>
            <person name="Shin J.-H."/>
        </authorList>
    </citation>
    <scope>NUCLEOTIDE SEQUENCE [LARGE SCALE GENOMIC DNA]</scope>
    <source>
        <strain evidence="1 2">KCTC 13049</strain>
    </source>
</reference>
<dbReference type="InterPro" id="IPR009229">
    <property type="entry name" value="AgrD"/>
</dbReference>
<gene>
    <name evidence="1" type="ORF">B9T62_21630</name>
</gene>
<dbReference type="KEGG" id="pdh:B9T62_21630"/>
<dbReference type="AlphaFoldDB" id="A0A2Z2K935"/>
<dbReference type="RefSeq" id="WP_087917171.1">
    <property type="nucleotide sequence ID" value="NZ_CP021780.1"/>
</dbReference>
<dbReference type="OrthoDB" id="9928675at2"/>
<evidence type="ECO:0000313" key="1">
    <source>
        <dbReference type="EMBL" id="ASA23176.1"/>
    </source>
</evidence>
<name>A0A2Z2K935_9BACL</name>
<accession>A0A2Z2K935</accession>
<dbReference type="EMBL" id="CP021780">
    <property type="protein sequence ID" value="ASA23176.1"/>
    <property type="molecule type" value="Genomic_DNA"/>
</dbReference>
<proteinExistence type="predicted"/>
<sequence>MNLVANFLTAVAKTTVSVNCFFIWYKGDIPAELLKK</sequence>
<dbReference type="NCBIfam" id="TIGR04223">
    <property type="entry name" value="quorum_AgrD"/>
    <property type="match status" value="1"/>
</dbReference>
<keyword evidence="2" id="KW-1185">Reference proteome</keyword>
<protein>
    <recommendedName>
        <fullName evidence="3">Cyclic lactone autoinducer peptide</fullName>
    </recommendedName>
</protein>
<dbReference type="Proteomes" id="UP000249890">
    <property type="component" value="Chromosome"/>
</dbReference>
<organism evidence="1 2">
    <name type="scientific">Paenibacillus donghaensis</name>
    <dbReference type="NCBI Taxonomy" id="414771"/>
    <lineage>
        <taxon>Bacteria</taxon>
        <taxon>Bacillati</taxon>
        <taxon>Bacillota</taxon>
        <taxon>Bacilli</taxon>
        <taxon>Bacillales</taxon>
        <taxon>Paenibacillaceae</taxon>
        <taxon>Paenibacillus</taxon>
    </lineage>
</organism>
<evidence type="ECO:0008006" key="3">
    <source>
        <dbReference type="Google" id="ProtNLM"/>
    </source>
</evidence>